<dbReference type="SUPFAM" id="SSF48452">
    <property type="entry name" value="TPR-like"/>
    <property type="match status" value="1"/>
</dbReference>
<dbReference type="CDD" id="cd15831">
    <property type="entry name" value="BTAD"/>
    <property type="match status" value="1"/>
</dbReference>
<dbReference type="InterPro" id="IPR005158">
    <property type="entry name" value="BTAD"/>
</dbReference>
<dbReference type="InterPro" id="IPR011990">
    <property type="entry name" value="TPR-like_helical_dom_sf"/>
</dbReference>
<proteinExistence type="inferred from homology"/>
<keyword evidence="2" id="KW-0805">Transcription regulation</keyword>
<dbReference type="SMART" id="SM00862">
    <property type="entry name" value="Trans_reg_C"/>
    <property type="match status" value="1"/>
</dbReference>
<keyword evidence="9" id="KW-1185">Reference proteome</keyword>
<dbReference type="InterPro" id="IPR016032">
    <property type="entry name" value="Sig_transdc_resp-reg_C-effctor"/>
</dbReference>
<dbReference type="GO" id="GO:0000160">
    <property type="term" value="P:phosphorelay signal transduction system"/>
    <property type="evidence" value="ECO:0007669"/>
    <property type="project" value="InterPro"/>
</dbReference>
<dbReference type="Pfam" id="PF03704">
    <property type="entry name" value="BTAD"/>
    <property type="match status" value="1"/>
</dbReference>
<evidence type="ECO:0000256" key="5">
    <source>
        <dbReference type="PROSITE-ProRule" id="PRU01091"/>
    </source>
</evidence>
<dbReference type="SMART" id="SM01043">
    <property type="entry name" value="BTAD"/>
    <property type="match status" value="1"/>
</dbReference>
<evidence type="ECO:0000256" key="6">
    <source>
        <dbReference type="SAM" id="MobiDB-lite"/>
    </source>
</evidence>
<dbReference type="Gene3D" id="1.25.40.10">
    <property type="entry name" value="Tetratricopeptide repeat domain"/>
    <property type="match status" value="1"/>
</dbReference>
<dbReference type="SUPFAM" id="SSF46894">
    <property type="entry name" value="C-terminal effector domain of the bipartite response regulators"/>
    <property type="match status" value="1"/>
</dbReference>
<dbReference type="InterPro" id="IPR001867">
    <property type="entry name" value="OmpR/PhoB-type_DNA-bd"/>
</dbReference>
<dbReference type="InterPro" id="IPR051677">
    <property type="entry name" value="AfsR-DnrI-RedD_regulator"/>
</dbReference>
<dbReference type="Gene3D" id="1.10.10.10">
    <property type="entry name" value="Winged helix-like DNA-binding domain superfamily/Winged helix DNA-binding domain"/>
    <property type="match status" value="1"/>
</dbReference>
<dbReference type="GO" id="GO:0006355">
    <property type="term" value="P:regulation of DNA-templated transcription"/>
    <property type="evidence" value="ECO:0007669"/>
    <property type="project" value="InterPro"/>
</dbReference>
<dbReference type="AlphaFoldDB" id="A0A8J7WQH4"/>
<feature type="domain" description="OmpR/PhoB-type" evidence="7">
    <location>
        <begin position="19"/>
        <end position="123"/>
    </location>
</feature>
<dbReference type="PANTHER" id="PTHR35807:SF1">
    <property type="entry name" value="TRANSCRIPTIONAL REGULATOR REDD"/>
    <property type="match status" value="1"/>
</dbReference>
<evidence type="ECO:0000256" key="4">
    <source>
        <dbReference type="ARBA" id="ARBA00023163"/>
    </source>
</evidence>
<evidence type="ECO:0000256" key="2">
    <source>
        <dbReference type="ARBA" id="ARBA00023015"/>
    </source>
</evidence>
<name>A0A8J7WQH4_9ACTN</name>
<comment type="caution">
    <text evidence="8">The sequence shown here is derived from an EMBL/GenBank/DDBJ whole genome shotgun (WGS) entry which is preliminary data.</text>
</comment>
<reference evidence="8" key="1">
    <citation type="submission" date="2021-04" db="EMBL/GenBank/DDBJ databases">
        <title>Genome based classification of Actinospica acidithermotolerans sp. nov., an actinobacterium isolated from an Indonesian hot spring.</title>
        <authorList>
            <person name="Kusuma A.B."/>
            <person name="Putra K.E."/>
            <person name="Nafisah S."/>
            <person name="Loh J."/>
            <person name="Nouioui I."/>
            <person name="Goodfellow M."/>
        </authorList>
    </citation>
    <scope>NUCLEOTIDE SEQUENCE</scope>
    <source>
        <strain evidence="8">DSM 45618</strain>
    </source>
</reference>
<dbReference type="Pfam" id="PF00486">
    <property type="entry name" value="Trans_reg_C"/>
    <property type="match status" value="1"/>
</dbReference>
<feature type="DNA-binding region" description="OmpR/PhoB-type" evidence="5">
    <location>
        <begin position="19"/>
        <end position="123"/>
    </location>
</feature>
<evidence type="ECO:0000313" key="8">
    <source>
        <dbReference type="EMBL" id="MBS2966781.1"/>
    </source>
</evidence>
<gene>
    <name evidence="8" type="ORF">KGA66_27340</name>
</gene>
<feature type="region of interest" description="Disordered" evidence="6">
    <location>
        <begin position="1"/>
        <end position="28"/>
    </location>
</feature>
<accession>A0A8J7WQH4</accession>
<sequence length="286" mass="31356">MLAAERKATADNARRDEPDPAARQSPQGALDYEVLGPLRVTGPAGTSSVTSRKAETLLGLLLIRAEQLVTTDQLIGELWGDFPPGRAIASVHVYISQLRKLLRQAGTAGDPILTRPTGYLLRIDGDRLDVHAFAHQSRLGRACAKEHRYEQAATSFNSALALWRGPLLGGTPGGPVISGYATWLDETRAECLERLIDAELVLGRHREAVGRLYSLAAEYPTREAFHRQLMLALYRCGRQADALKAFQTVRSTLHDELGLEPGIELQRIQLAILKADPLLHEPMATC</sequence>
<keyword evidence="3 5" id="KW-0238">DNA-binding</keyword>
<comment type="similarity">
    <text evidence="1">Belongs to the AfsR/DnrI/RedD regulatory family.</text>
</comment>
<evidence type="ECO:0000259" key="7">
    <source>
        <dbReference type="PROSITE" id="PS51755"/>
    </source>
</evidence>
<dbReference type="PROSITE" id="PS51755">
    <property type="entry name" value="OMPR_PHOB"/>
    <property type="match status" value="1"/>
</dbReference>
<dbReference type="GO" id="GO:0003677">
    <property type="term" value="F:DNA binding"/>
    <property type="evidence" value="ECO:0007669"/>
    <property type="project" value="UniProtKB-UniRule"/>
</dbReference>
<dbReference type="Proteomes" id="UP000677913">
    <property type="component" value="Unassembled WGS sequence"/>
</dbReference>
<evidence type="ECO:0000256" key="1">
    <source>
        <dbReference type="ARBA" id="ARBA00005820"/>
    </source>
</evidence>
<dbReference type="EMBL" id="JAGSXH010000194">
    <property type="protein sequence ID" value="MBS2966781.1"/>
    <property type="molecule type" value="Genomic_DNA"/>
</dbReference>
<evidence type="ECO:0000256" key="3">
    <source>
        <dbReference type="ARBA" id="ARBA00023125"/>
    </source>
</evidence>
<keyword evidence="4" id="KW-0804">Transcription</keyword>
<feature type="compositionally biased region" description="Basic and acidic residues" evidence="6">
    <location>
        <begin position="1"/>
        <end position="20"/>
    </location>
</feature>
<protein>
    <submittedName>
        <fullName evidence="8">AfsR/SARP family transcriptional regulator</fullName>
    </submittedName>
</protein>
<dbReference type="InterPro" id="IPR036388">
    <property type="entry name" value="WH-like_DNA-bd_sf"/>
</dbReference>
<dbReference type="RefSeq" id="WP_211472187.1">
    <property type="nucleotide sequence ID" value="NZ_JAGSXH010000194.1"/>
</dbReference>
<organism evidence="8 9">
    <name type="scientific">Actinocrinis puniceicyclus</name>
    <dbReference type="NCBI Taxonomy" id="977794"/>
    <lineage>
        <taxon>Bacteria</taxon>
        <taxon>Bacillati</taxon>
        <taxon>Actinomycetota</taxon>
        <taxon>Actinomycetes</taxon>
        <taxon>Catenulisporales</taxon>
        <taxon>Actinospicaceae</taxon>
        <taxon>Actinocrinis</taxon>
    </lineage>
</organism>
<evidence type="ECO:0000313" key="9">
    <source>
        <dbReference type="Proteomes" id="UP000677913"/>
    </source>
</evidence>
<dbReference type="PANTHER" id="PTHR35807">
    <property type="entry name" value="TRANSCRIPTIONAL REGULATOR REDD-RELATED"/>
    <property type="match status" value="1"/>
</dbReference>